<evidence type="ECO:0000313" key="5">
    <source>
        <dbReference type="EMBL" id="VDM78678.1"/>
    </source>
</evidence>
<keyword evidence="6" id="KW-1185">Reference proteome</keyword>
<dbReference type="Pfam" id="PF02736">
    <property type="entry name" value="Myosin_N"/>
    <property type="match status" value="1"/>
</dbReference>
<evidence type="ECO:0000256" key="3">
    <source>
        <dbReference type="SAM" id="MobiDB-lite"/>
    </source>
</evidence>
<protein>
    <recommendedName>
        <fullName evidence="4">Myosin N-terminal SH3-like domain-containing protein</fullName>
    </recommendedName>
</protein>
<feature type="non-terminal residue" evidence="5">
    <location>
        <position position="44"/>
    </location>
</feature>
<dbReference type="AlphaFoldDB" id="A0A3P7LHK7"/>
<name>A0A3P7LHK7_STRVU</name>
<dbReference type="PROSITE" id="PS51844">
    <property type="entry name" value="SH3_LIKE"/>
    <property type="match status" value="1"/>
</dbReference>
<dbReference type="OrthoDB" id="5864553at2759"/>
<accession>A0A3P7LHK7</accession>
<feature type="region of interest" description="Disordered" evidence="3">
    <location>
        <begin position="21"/>
        <end position="44"/>
    </location>
</feature>
<dbReference type="GO" id="GO:0003774">
    <property type="term" value="F:cytoskeletal motor activity"/>
    <property type="evidence" value="ECO:0007669"/>
    <property type="project" value="InterPro"/>
</dbReference>
<dbReference type="Proteomes" id="UP000270094">
    <property type="component" value="Unassembled WGS sequence"/>
</dbReference>
<dbReference type="GO" id="GO:0016459">
    <property type="term" value="C:myosin complex"/>
    <property type="evidence" value="ECO:0007669"/>
    <property type="project" value="InterPro"/>
</dbReference>
<organism evidence="5 6">
    <name type="scientific">Strongylus vulgaris</name>
    <name type="common">Blood worm</name>
    <dbReference type="NCBI Taxonomy" id="40348"/>
    <lineage>
        <taxon>Eukaryota</taxon>
        <taxon>Metazoa</taxon>
        <taxon>Ecdysozoa</taxon>
        <taxon>Nematoda</taxon>
        <taxon>Chromadorea</taxon>
        <taxon>Rhabditida</taxon>
        <taxon>Rhabditina</taxon>
        <taxon>Rhabditomorpha</taxon>
        <taxon>Strongyloidea</taxon>
        <taxon>Strongylidae</taxon>
        <taxon>Strongylus</taxon>
    </lineage>
</organism>
<dbReference type="InterPro" id="IPR008989">
    <property type="entry name" value="Myosin_S1_N"/>
</dbReference>
<proteinExistence type="predicted"/>
<evidence type="ECO:0000313" key="6">
    <source>
        <dbReference type="Proteomes" id="UP000270094"/>
    </source>
</evidence>
<keyword evidence="2" id="KW-0067">ATP-binding</keyword>
<feature type="compositionally biased region" description="Basic and acidic residues" evidence="3">
    <location>
        <begin position="21"/>
        <end position="32"/>
    </location>
</feature>
<dbReference type="GO" id="GO:0051015">
    <property type="term" value="F:actin filament binding"/>
    <property type="evidence" value="ECO:0007669"/>
    <property type="project" value="InterPro"/>
</dbReference>
<feature type="domain" description="Myosin N-terminal SH3-like" evidence="4">
    <location>
        <begin position="29"/>
        <end position="44"/>
    </location>
</feature>
<evidence type="ECO:0000256" key="2">
    <source>
        <dbReference type="ARBA" id="ARBA00022840"/>
    </source>
</evidence>
<keyword evidence="1" id="KW-0547">Nucleotide-binding</keyword>
<reference evidence="5 6" key="1">
    <citation type="submission" date="2018-11" db="EMBL/GenBank/DDBJ databases">
        <authorList>
            <consortium name="Pathogen Informatics"/>
        </authorList>
    </citation>
    <scope>NUCLEOTIDE SEQUENCE [LARGE SCALE GENOMIC DNA]</scope>
</reference>
<sequence length="44" mass="5346">MDDYEKDPGWQYLRLSKEQMEKEHNAPYDSKKNVWVPDPEEGYV</sequence>
<dbReference type="EMBL" id="UYYB01102614">
    <property type="protein sequence ID" value="VDM78678.1"/>
    <property type="molecule type" value="Genomic_DNA"/>
</dbReference>
<dbReference type="Gene3D" id="2.30.30.360">
    <property type="entry name" value="Myosin S1 fragment, N-terminal"/>
    <property type="match status" value="1"/>
</dbReference>
<gene>
    <name evidence="5" type="ORF">SVUK_LOCUS13676</name>
</gene>
<dbReference type="InterPro" id="IPR004009">
    <property type="entry name" value="SH3_Myosin"/>
</dbReference>
<dbReference type="GO" id="GO:0005524">
    <property type="term" value="F:ATP binding"/>
    <property type="evidence" value="ECO:0007669"/>
    <property type="project" value="UniProtKB-KW"/>
</dbReference>
<evidence type="ECO:0000256" key="1">
    <source>
        <dbReference type="ARBA" id="ARBA00022741"/>
    </source>
</evidence>
<evidence type="ECO:0000259" key="4">
    <source>
        <dbReference type="PROSITE" id="PS51844"/>
    </source>
</evidence>